<proteinExistence type="predicted"/>
<protein>
    <submittedName>
        <fullName evidence="1">Uncharacterized protein</fullName>
    </submittedName>
</protein>
<dbReference type="Proteomes" id="UP000054843">
    <property type="component" value="Unassembled WGS sequence"/>
</dbReference>
<dbReference type="EMBL" id="JYDO01000932">
    <property type="protein sequence ID" value="KRZ64603.1"/>
    <property type="molecule type" value="Genomic_DNA"/>
</dbReference>
<sequence>MFSLAKQAYTYTLRGVLTESGFCYGVFCQIVYILTEFFIDHFCRQGHFFFQIVLGSKRRV</sequence>
<reference evidence="1 2" key="1">
    <citation type="submission" date="2015-01" db="EMBL/GenBank/DDBJ databases">
        <title>Evolution of Trichinella species and genotypes.</title>
        <authorList>
            <person name="Korhonen P.K."/>
            <person name="Edoardo P."/>
            <person name="Giuseppe L.R."/>
            <person name="Gasser R.B."/>
        </authorList>
    </citation>
    <scope>NUCLEOTIDE SEQUENCE [LARGE SCALE GENOMIC DNA]</scope>
    <source>
        <strain evidence="1">ISS1980</strain>
    </source>
</reference>
<evidence type="ECO:0000313" key="1">
    <source>
        <dbReference type="EMBL" id="KRZ64603.1"/>
    </source>
</evidence>
<gene>
    <name evidence="1" type="ORF">T10_6844</name>
</gene>
<evidence type="ECO:0000313" key="2">
    <source>
        <dbReference type="Proteomes" id="UP000054843"/>
    </source>
</evidence>
<keyword evidence="2" id="KW-1185">Reference proteome</keyword>
<name>A0A0V1LYP5_9BILA</name>
<dbReference type="AlphaFoldDB" id="A0A0V1LYP5"/>
<accession>A0A0V1LYP5</accession>
<organism evidence="1 2">
    <name type="scientific">Trichinella papuae</name>
    <dbReference type="NCBI Taxonomy" id="268474"/>
    <lineage>
        <taxon>Eukaryota</taxon>
        <taxon>Metazoa</taxon>
        <taxon>Ecdysozoa</taxon>
        <taxon>Nematoda</taxon>
        <taxon>Enoplea</taxon>
        <taxon>Dorylaimia</taxon>
        <taxon>Trichinellida</taxon>
        <taxon>Trichinellidae</taxon>
        <taxon>Trichinella</taxon>
    </lineage>
</organism>
<comment type="caution">
    <text evidence="1">The sequence shown here is derived from an EMBL/GenBank/DDBJ whole genome shotgun (WGS) entry which is preliminary data.</text>
</comment>